<reference evidence="1" key="2">
    <citation type="submission" date="2023-06" db="EMBL/GenBank/DDBJ databases">
        <authorList>
            <consortium name="Lawrence Berkeley National Laboratory"/>
            <person name="Haridas S."/>
            <person name="Hensen N."/>
            <person name="Bonometti L."/>
            <person name="Westerberg I."/>
            <person name="Brannstrom I.O."/>
            <person name="Guillou S."/>
            <person name="Cros-Aarteil S."/>
            <person name="Calhoun S."/>
            <person name="Kuo A."/>
            <person name="Mondo S."/>
            <person name="Pangilinan J."/>
            <person name="Riley R."/>
            <person name="Labutti K."/>
            <person name="Andreopoulos B."/>
            <person name="Lipzen A."/>
            <person name="Chen C."/>
            <person name="Yanf M."/>
            <person name="Daum C."/>
            <person name="Ng V."/>
            <person name="Clum A."/>
            <person name="Steindorff A."/>
            <person name="Ohm R."/>
            <person name="Martin F."/>
            <person name="Silar P."/>
            <person name="Natvig D."/>
            <person name="Lalanne C."/>
            <person name="Gautier V."/>
            <person name="Ament-Velasquez S.L."/>
            <person name="Kruys A."/>
            <person name="Hutchinson M.I."/>
            <person name="Powell A.J."/>
            <person name="Barry K."/>
            <person name="Miller A.N."/>
            <person name="Grigoriev I.V."/>
            <person name="Debuchy R."/>
            <person name="Gladieux P."/>
            <person name="Thoren M.H."/>
            <person name="Johannesson H."/>
        </authorList>
    </citation>
    <scope>NUCLEOTIDE SEQUENCE</scope>
    <source>
        <strain evidence="1">CBS 958.72</strain>
    </source>
</reference>
<dbReference type="EMBL" id="JAULSN010000003">
    <property type="protein sequence ID" value="KAK3376439.1"/>
    <property type="molecule type" value="Genomic_DNA"/>
</dbReference>
<evidence type="ECO:0000313" key="2">
    <source>
        <dbReference type="Proteomes" id="UP001287356"/>
    </source>
</evidence>
<name>A0AAE0NBD9_9PEZI</name>
<sequence>MGVQVSNGIRAIGARGQVALALVLIVHGKTRRFARGAVVEACSTLSTLQAVTQLVVLQLPLLMRVVQPNMGLDLRVPFHAFPSLALVCDLDGAGRWGTTASQ</sequence>
<protein>
    <submittedName>
        <fullName evidence="1">Uncharacterized protein</fullName>
    </submittedName>
</protein>
<organism evidence="1 2">
    <name type="scientific">Lasiosphaeria ovina</name>
    <dbReference type="NCBI Taxonomy" id="92902"/>
    <lineage>
        <taxon>Eukaryota</taxon>
        <taxon>Fungi</taxon>
        <taxon>Dikarya</taxon>
        <taxon>Ascomycota</taxon>
        <taxon>Pezizomycotina</taxon>
        <taxon>Sordariomycetes</taxon>
        <taxon>Sordariomycetidae</taxon>
        <taxon>Sordariales</taxon>
        <taxon>Lasiosphaeriaceae</taxon>
        <taxon>Lasiosphaeria</taxon>
    </lineage>
</organism>
<reference evidence="1" key="1">
    <citation type="journal article" date="2023" name="Mol. Phylogenet. Evol.">
        <title>Genome-scale phylogeny and comparative genomics of the fungal order Sordariales.</title>
        <authorList>
            <person name="Hensen N."/>
            <person name="Bonometti L."/>
            <person name="Westerberg I."/>
            <person name="Brannstrom I.O."/>
            <person name="Guillou S."/>
            <person name="Cros-Aarteil S."/>
            <person name="Calhoun S."/>
            <person name="Haridas S."/>
            <person name="Kuo A."/>
            <person name="Mondo S."/>
            <person name="Pangilinan J."/>
            <person name="Riley R."/>
            <person name="LaButti K."/>
            <person name="Andreopoulos B."/>
            <person name="Lipzen A."/>
            <person name="Chen C."/>
            <person name="Yan M."/>
            <person name="Daum C."/>
            <person name="Ng V."/>
            <person name="Clum A."/>
            <person name="Steindorff A."/>
            <person name="Ohm R.A."/>
            <person name="Martin F."/>
            <person name="Silar P."/>
            <person name="Natvig D.O."/>
            <person name="Lalanne C."/>
            <person name="Gautier V."/>
            <person name="Ament-Velasquez S.L."/>
            <person name="Kruys A."/>
            <person name="Hutchinson M.I."/>
            <person name="Powell A.J."/>
            <person name="Barry K."/>
            <person name="Miller A.N."/>
            <person name="Grigoriev I.V."/>
            <person name="Debuchy R."/>
            <person name="Gladieux P."/>
            <person name="Hiltunen Thoren M."/>
            <person name="Johannesson H."/>
        </authorList>
    </citation>
    <scope>NUCLEOTIDE SEQUENCE</scope>
    <source>
        <strain evidence="1">CBS 958.72</strain>
    </source>
</reference>
<proteinExistence type="predicted"/>
<dbReference type="AlphaFoldDB" id="A0AAE0NBD9"/>
<accession>A0AAE0NBD9</accession>
<dbReference type="Proteomes" id="UP001287356">
    <property type="component" value="Unassembled WGS sequence"/>
</dbReference>
<gene>
    <name evidence="1" type="ORF">B0T24DRAFT_677331</name>
</gene>
<comment type="caution">
    <text evidence="1">The sequence shown here is derived from an EMBL/GenBank/DDBJ whole genome shotgun (WGS) entry which is preliminary data.</text>
</comment>
<keyword evidence="2" id="KW-1185">Reference proteome</keyword>
<evidence type="ECO:0000313" key="1">
    <source>
        <dbReference type="EMBL" id="KAK3376439.1"/>
    </source>
</evidence>